<dbReference type="PRINTS" id="PR00406">
    <property type="entry name" value="CYTB5RDTASE"/>
</dbReference>
<dbReference type="GO" id="GO:0006221">
    <property type="term" value="P:pyrimidine nucleotide biosynthetic process"/>
    <property type="evidence" value="ECO:0007669"/>
    <property type="project" value="InterPro"/>
</dbReference>
<dbReference type="InterPro" id="IPR039261">
    <property type="entry name" value="FNR_nucleotide-bd"/>
</dbReference>
<dbReference type="EMBL" id="JAGSXH010000055">
    <property type="protein sequence ID" value="MBS2964625.1"/>
    <property type="molecule type" value="Genomic_DNA"/>
</dbReference>
<feature type="binding site" evidence="1">
    <location>
        <position position="264"/>
    </location>
    <ligand>
        <name>[2Fe-2S] cluster</name>
        <dbReference type="ChEBI" id="CHEBI:190135"/>
    </ligand>
</feature>
<dbReference type="InterPro" id="IPR001433">
    <property type="entry name" value="OxRdtase_FAD/NAD-bd"/>
</dbReference>
<organism evidence="3 4">
    <name type="scientific">Actinocrinis puniceicyclus</name>
    <dbReference type="NCBI Taxonomy" id="977794"/>
    <lineage>
        <taxon>Bacteria</taxon>
        <taxon>Bacillati</taxon>
        <taxon>Actinomycetota</taxon>
        <taxon>Actinomycetes</taxon>
        <taxon>Catenulisporales</taxon>
        <taxon>Actinospicaceae</taxon>
        <taxon>Actinocrinis</taxon>
    </lineage>
</organism>
<dbReference type="InterPro" id="IPR017938">
    <property type="entry name" value="Riboflavin_synthase-like_b-brl"/>
</dbReference>
<dbReference type="InterPro" id="IPR012165">
    <property type="entry name" value="Cyt_c3_hydrogenase_gsu"/>
</dbReference>
<feature type="domain" description="FAD-binding FR-type" evidence="2">
    <location>
        <begin position="16"/>
        <end position="121"/>
    </location>
</feature>
<dbReference type="GO" id="GO:0051537">
    <property type="term" value="F:2 iron, 2 sulfur cluster binding"/>
    <property type="evidence" value="ECO:0007669"/>
    <property type="project" value="UniProtKB-KW"/>
</dbReference>
<dbReference type="SUPFAM" id="SSF63380">
    <property type="entry name" value="Riboflavin synthase domain-like"/>
    <property type="match status" value="1"/>
</dbReference>
<keyword evidence="1" id="KW-0479">Metal-binding</keyword>
<feature type="binding site" evidence="1">
    <location>
        <position position="272"/>
    </location>
    <ligand>
        <name>[2Fe-2S] cluster</name>
        <dbReference type="ChEBI" id="CHEBI:190135"/>
    </ligand>
</feature>
<dbReference type="CDD" id="cd06221">
    <property type="entry name" value="sulfite_reductase_like"/>
    <property type="match status" value="1"/>
</dbReference>
<dbReference type="GO" id="GO:0016491">
    <property type="term" value="F:oxidoreductase activity"/>
    <property type="evidence" value="ECO:0007669"/>
    <property type="project" value="InterPro"/>
</dbReference>
<dbReference type="RefSeq" id="WP_211468988.1">
    <property type="nucleotide sequence ID" value="NZ_JAGSXH010000055.1"/>
</dbReference>
<dbReference type="GO" id="GO:0050660">
    <property type="term" value="F:flavin adenine dinucleotide binding"/>
    <property type="evidence" value="ECO:0007669"/>
    <property type="project" value="InterPro"/>
</dbReference>
<dbReference type="Pfam" id="PF00175">
    <property type="entry name" value="NAD_binding_1"/>
    <property type="match status" value="1"/>
</dbReference>
<dbReference type="PIRSF" id="PIRSF006816">
    <property type="entry name" value="Cyc3_hyd_g"/>
    <property type="match status" value="1"/>
</dbReference>
<feature type="binding site" evidence="1">
    <location>
        <position position="256"/>
    </location>
    <ligand>
        <name>[2Fe-2S] cluster</name>
        <dbReference type="ChEBI" id="CHEBI:190135"/>
    </ligand>
</feature>
<comment type="caution">
    <text evidence="3">The sequence shown here is derived from an EMBL/GenBank/DDBJ whole genome shotgun (WGS) entry which is preliminary data.</text>
</comment>
<dbReference type="SUPFAM" id="SSF52343">
    <property type="entry name" value="Ferredoxin reductase-like, C-terminal NADP-linked domain"/>
    <property type="match status" value="1"/>
</dbReference>
<dbReference type="Pfam" id="PF10418">
    <property type="entry name" value="DHODB_Fe-S_bind"/>
    <property type="match status" value="1"/>
</dbReference>
<proteinExistence type="predicted"/>
<accession>A0A8J7WPU4</accession>
<evidence type="ECO:0000256" key="1">
    <source>
        <dbReference type="PIRSR" id="PIRSR006816-2"/>
    </source>
</evidence>
<evidence type="ECO:0000259" key="2">
    <source>
        <dbReference type="PROSITE" id="PS51384"/>
    </source>
</evidence>
<name>A0A8J7WPU4_9ACTN</name>
<sequence length="292" mass="30977">MTTLTEAAEAEHADPAVPRFYRVVSRREDTYDTVTMELAAQADPLPLFAPGQFSMLTAFGIGEVPISLSGLGSSGGDGGGPAALRLQHTVRAVGAVTRSLCAVRPGQLIGVRGPFGTGWDLASAIGHDLLIIAGGIGLAPLRPVLLAALEDRSRYGRLVLLVGARSPADLLYPDELEAWRERGVEVAVTVDRPGEGWQGNVGVVTSLLEPAAPGANQTTAFICGPEIMMRYAAQALIALEVPTQRIQVSLERTMRCGAGWCGHCQLGPLLLCRDGPVVTYDRASELMRIREL</sequence>
<dbReference type="PANTHER" id="PTHR43513">
    <property type="entry name" value="DIHYDROOROTATE DEHYDROGENASE B (NAD(+)), ELECTRON TRANSFER SUBUNIT"/>
    <property type="match status" value="1"/>
</dbReference>
<dbReference type="GO" id="GO:0046872">
    <property type="term" value="F:metal ion binding"/>
    <property type="evidence" value="ECO:0007669"/>
    <property type="project" value="UniProtKB-KW"/>
</dbReference>
<evidence type="ECO:0000313" key="4">
    <source>
        <dbReference type="Proteomes" id="UP000677913"/>
    </source>
</evidence>
<comment type="cofactor">
    <cofactor evidence="1">
        <name>[2Fe-2S] cluster</name>
        <dbReference type="ChEBI" id="CHEBI:190135"/>
    </cofactor>
    <text evidence="1">Binds 1 [2Fe-2S] cluster per subunit.</text>
</comment>
<keyword evidence="1" id="KW-0411">Iron-sulfur</keyword>
<dbReference type="InterPro" id="IPR050353">
    <property type="entry name" value="PyrK_electron_transfer"/>
</dbReference>
<dbReference type="Gene3D" id="2.40.30.10">
    <property type="entry name" value="Translation factors"/>
    <property type="match status" value="1"/>
</dbReference>
<evidence type="ECO:0000313" key="3">
    <source>
        <dbReference type="EMBL" id="MBS2964625.1"/>
    </source>
</evidence>
<protein>
    <submittedName>
        <fullName evidence="3">FAD/NAD(P)-binding protein</fullName>
    </submittedName>
</protein>
<dbReference type="PROSITE" id="PS51384">
    <property type="entry name" value="FAD_FR"/>
    <property type="match status" value="1"/>
</dbReference>
<dbReference type="Proteomes" id="UP000677913">
    <property type="component" value="Unassembled WGS sequence"/>
</dbReference>
<feature type="binding site" evidence="1">
    <location>
        <position position="261"/>
    </location>
    <ligand>
        <name>[2Fe-2S] cluster</name>
        <dbReference type="ChEBI" id="CHEBI:190135"/>
    </ligand>
</feature>
<keyword evidence="1" id="KW-0001">2Fe-2S</keyword>
<dbReference type="InterPro" id="IPR017927">
    <property type="entry name" value="FAD-bd_FR_type"/>
</dbReference>
<keyword evidence="1" id="KW-0408">Iron</keyword>
<gene>
    <name evidence="3" type="ORF">KGA66_16330</name>
</gene>
<dbReference type="AlphaFoldDB" id="A0A8J7WPU4"/>
<reference evidence="3" key="1">
    <citation type="submission" date="2021-04" db="EMBL/GenBank/DDBJ databases">
        <title>Genome based classification of Actinospica acidithermotolerans sp. nov., an actinobacterium isolated from an Indonesian hot spring.</title>
        <authorList>
            <person name="Kusuma A.B."/>
            <person name="Putra K.E."/>
            <person name="Nafisah S."/>
            <person name="Loh J."/>
            <person name="Nouioui I."/>
            <person name="Goodfellow M."/>
        </authorList>
    </citation>
    <scope>NUCLEOTIDE SEQUENCE</scope>
    <source>
        <strain evidence="3">DSM 45618</strain>
    </source>
</reference>
<keyword evidence="4" id="KW-1185">Reference proteome</keyword>
<dbReference type="InterPro" id="IPR019480">
    <property type="entry name" value="Dihydroorotate_DH_Fe-S-bd"/>
</dbReference>
<dbReference type="Gene3D" id="3.40.50.80">
    <property type="entry name" value="Nucleotide-binding domain of ferredoxin-NADP reductase (FNR) module"/>
    <property type="match status" value="1"/>
</dbReference>